<feature type="coiled-coil region" evidence="1">
    <location>
        <begin position="139"/>
        <end position="173"/>
    </location>
</feature>
<evidence type="ECO:0000256" key="1">
    <source>
        <dbReference type="SAM" id="Coils"/>
    </source>
</evidence>
<sequence length="182" mass="21392">MSASYAMNGVKNPEHDKIWYDLGKKLSIIDHNCTRSYFITMQNYGTSHKMSSKICNISLISIKSTLDAMVCGSYPLDIHTITAYSVEVPLTHVFYAFPNPDLTTENQYAQRQHTYKKSYNKEEKEFIEEFIILIRYFLLEIVEIDIIKQNKHYKRLEKNINKIMKALDSFNKLFRHTEMTDA</sequence>
<evidence type="ECO:0000313" key="2">
    <source>
        <dbReference type="EMBL" id="QHS91344.1"/>
    </source>
</evidence>
<dbReference type="EMBL" id="MN739159">
    <property type="protein sequence ID" value="QHS91344.1"/>
    <property type="molecule type" value="Genomic_DNA"/>
</dbReference>
<protein>
    <submittedName>
        <fullName evidence="2">Uncharacterized protein</fullName>
    </submittedName>
</protein>
<name>A0A6C0BI02_9ZZZZ</name>
<reference evidence="2" key="1">
    <citation type="journal article" date="2020" name="Nature">
        <title>Giant virus diversity and host interactions through global metagenomics.</title>
        <authorList>
            <person name="Schulz F."/>
            <person name="Roux S."/>
            <person name="Paez-Espino D."/>
            <person name="Jungbluth S."/>
            <person name="Walsh D.A."/>
            <person name="Denef V.J."/>
            <person name="McMahon K.D."/>
            <person name="Konstantinidis K.T."/>
            <person name="Eloe-Fadrosh E.A."/>
            <person name="Kyrpides N.C."/>
            <person name="Woyke T."/>
        </authorList>
    </citation>
    <scope>NUCLEOTIDE SEQUENCE</scope>
    <source>
        <strain evidence="2">GVMAG-M-3300013004-44</strain>
    </source>
</reference>
<dbReference type="AlphaFoldDB" id="A0A6C0BI02"/>
<proteinExistence type="predicted"/>
<accession>A0A6C0BI02</accession>
<keyword evidence="1" id="KW-0175">Coiled coil</keyword>
<organism evidence="2">
    <name type="scientific">viral metagenome</name>
    <dbReference type="NCBI Taxonomy" id="1070528"/>
    <lineage>
        <taxon>unclassified sequences</taxon>
        <taxon>metagenomes</taxon>
        <taxon>organismal metagenomes</taxon>
    </lineage>
</organism>